<evidence type="ECO:0000259" key="1">
    <source>
        <dbReference type="Pfam" id="PF07999"/>
    </source>
</evidence>
<dbReference type="InterPro" id="IPR006518">
    <property type="entry name" value="Trypano_RHS"/>
</dbReference>
<proteinExistence type="predicted"/>
<accession>F9WBK8</accession>
<name>F9WBK8_TRYCI</name>
<dbReference type="InterPro" id="IPR052980">
    <property type="entry name" value="Crinkler_effector"/>
</dbReference>
<feature type="domain" description="Retrotransposon hot spot protein N-terminal" evidence="2">
    <location>
        <begin position="179"/>
        <end position="304"/>
    </location>
</feature>
<keyword evidence="5" id="KW-1185">Reference proteome</keyword>
<dbReference type="PANTHER" id="PTHR33129">
    <property type="entry name" value="PROTEIN KINASE DOMAIN-CONTAINING PROTEIN-RELATED"/>
    <property type="match status" value="1"/>
</dbReference>
<reference evidence="4 5" key="2">
    <citation type="journal article" date="2012" name="Proc. Natl. Acad. Sci. U.S.A.">
        <title>Antigenic diversity is generated by distinct evolutionary mechanisms in African trypanosome species.</title>
        <authorList>
            <person name="Jackson A.P."/>
            <person name="Berry A."/>
            <person name="Aslett M."/>
            <person name="Allison H.C."/>
            <person name="Burton P."/>
            <person name="Vavrova-Anderson J."/>
            <person name="Brown R."/>
            <person name="Browne H."/>
            <person name="Corton N."/>
            <person name="Hauser H."/>
            <person name="Gamble J."/>
            <person name="Gilderthorp R."/>
            <person name="Marcello L."/>
            <person name="McQuillan J."/>
            <person name="Otto T.D."/>
            <person name="Quail M.A."/>
            <person name="Sanders M.J."/>
            <person name="van Tonder A."/>
            <person name="Ginger M.L."/>
            <person name="Field M.C."/>
            <person name="Barry J.D."/>
            <person name="Hertz-Fowler C."/>
            <person name="Berriman M."/>
        </authorList>
    </citation>
    <scope>NUCLEOTIDE SEQUENCE [LARGE SCALE GENOMIC DNA]</scope>
    <source>
        <strain evidence="4 5">IL3000</strain>
    </source>
</reference>
<dbReference type="NCBIfam" id="TIGR01631">
    <property type="entry name" value="Trypano_RHS"/>
    <property type="match status" value="1"/>
</dbReference>
<dbReference type="PANTHER" id="PTHR33129:SF3">
    <property type="entry name" value="HOT SPOT (RHS) PROTEIN, PUTATIVE-RELATED"/>
    <property type="match status" value="1"/>
</dbReference>
<feature type="domain" description="Retrotransposon hot spot protein,C-terminal" evidence="1">
    <location>
        <begin position="313"/>
        <end position="586"/>
    </location>
</feature>
<dbReference type="InterPro" id="IPR046836">
    <property type="entry name" value="RHS_C"/>
</dbReference>
<dbReference type="InterPro" id="IPR046835">
    <property type="entry name" value="RHS_N"/>
</dbReference>
<evidence type="ECO:0000313" key="4">
    <source>
        <dbReference type="EMBL" id="CCD14641.1"/>
    </source>
</evidence>
<dbReference type="Pfam" id="PF24466">
    <property type="entry name" value="DUF7578"/>
    <property type="match status" value="1"/>
</dbReference>
<comment type="caution">
    <text evidence="4">The sequence shown here is derived from an EMBL/GenBank/DDBJ whole genome shotgun (WGS) entry which is preliminary data.</text>
</comment>
<evidence type="ECO:0000313" key="5">
    <source>
        <dbReference type="Proteomes" id="UP000000702"/>
    </source>
</evidence>
<evidence type="ECO:0000259" key="3">
    <source>
        <dbReference type="Pfam" id="PF24466"/>
    </source>
</evidence>
<dbReference type="VEuPathDB" id="TriTrypDB:TcIL3000_0_52410"/>
<organism evidence="4 5">
    <name type="scientific">Trypanosoma congolense (strain IL3000)</name>
    <dbReference type="NCBI Taxonomy" id="1068625"/>
    <lineage>
        <taxon>Eukaryota</taxon>
        <taxon>Discoba</taxon>
        <taxon>Euglenozoa</taxon>
        <taxon>Kinetoplastea</taxon>
        <taxon>Metakinetoplastina</taxon>
        <taxon>Trypanosomatida</taxon>
        <taxon>Trypanosomatidae</taxon>
        <taxon>Trypanosoma</taxon>
        <taxon>Nannomonas</taxon>
    </lineage>
</organism>
<dbReference type="Pfam" id="PF07999">
    <property type="entry name" value="RHSP"/>
    <property type="match status" value="1"/>
</dbReference>
<dbReference type="AlphaFoldDB" id="F9WBK8"/>
<dbReference type="InterPro" id="IPR056000">
    <property type="entry name" value="DUF7578"/>
</dbReference>
<reference evidence="5" key="1">
    <citation type="submission" date="2011-07" db="EMBL/GenBank/DDBJ databases">
        <title>Divergent evolution of antigenic variation in African trypanosomes.</title>
        <authorList>
            <person name="Jackson A.P."/>
            <person name="Berry A."/>
            <person name="Allison H.C."/>
            <person name="Burton P."/>
            <person name="Anderson J."/>
            <person name="Aslett M."/>
            <person name="Brown R."/>
            <person name="Corton N."/>
            <person name="Harris D."/>
            <person name="Hauser H."/>
            <person name="Gamble J."/>
            <person name="Gilderthorp R."/>
            <person name="McQuillan J."/>
            <person name="Quail M.A."/>
            <person name="Sanders M."/>
            <person name="Van Tonder A."/>
            <person name="Ginger M.L."/>
            <person name="Donelson J.E."/>
            <person name="Field M.C."/>
            <person name="Barry J.D."/>
            <person name="Berriman M."/>
            <person name="Hertz-Fowler C."/>
        </authorList>
    </citation>
    <scope>NUCLEOTIDE SEQUENCE [LARGE SCALE GENOMIC DNA]</scope>
    <source>
        <strain evidence="5">IL3000</strain>
    </source>
</reference>
<protein>
    <submittedName>
        <fullName evidence="4">WGS project CAEQ00000000 data, annotated contig 2116</fullName>
    </submittedName>
</protein>
<evidence type="ECO:0000259" key="2">
    <source>
        <dbReference type="Pfam" id="PF20445"/>
    </source>
</evidence>
<feature type="domain" description="DUF7578" evidence="3">
    <location>
        <begin position="52"/>
        <end position="109"/>
    </location>
</feature>
<sequence>MGEGGVKWERDAATDAVARPVTGRKATRTGDTWTLDSLVEDVLLEGCCGLGGVSLHDFLMEHFKKTFESLDVSLYAFIHKPNLCLTDESALTVVTKSAPYREFAGKYELYEAMKKEADRLNDVGIFSLRQWARAADNEVRDITLRVKGKLDAALGVARGNAEAMRIVYAFGGEVLDDVYDSVLSARWSCVVRSDEYDEKWLGMGVVGMAPGEQPQLWSKEQADVKCYHCNPWDGDEVPGVNGKLVMAVLSSQRGWPHMLFDAEKAQLEEVDTLTCYNAACDAYIRKEDQRVWHIVKESIDRWKSGVGIFRPLLVIGTRGIGKSSGTGSLLLHQLLHYPLKRLKVVAYFVKGEAYLFHKPGGQQRGRVVHYGDQGAAVGKIRGMISSGIEGYIIFDIDEESIDVEVLPNDWGIVLISWPNEGNFGRFLSRRTHTLPIYINCYEDAEFKASLVWERYQQLAKGQLNSENVNLECGWEIVKKRIQMVGPVPRYAMGNEATFEKRVEEVKSALELVPYDIDRCAELLNNPHEWHENGPTHKLMKVTRRTVRDQLMCWDDPISTYVQGELQGRMFKAPLTEDVIRRVLFSKQARND</sequence>
<gene>
    <name evidence="4" type="ORF">TCIL3000_0_52410</name>
</gene>
<dbReference type="Pfam" id="PF20445">
    <property type="entry name" value="RHS_N"/>
    <property type="match status" value="1"/>
</dbReference>
<dbReference type="Proteomes" id="UP000000702">
    <property type="component" value="Unassembled WGS sequence"/>
</dbReference>
<dbReference type="EMBL" id="CAEQ01001592">
    <property type="protein sequence ID" value="CCD14641.1"/>
    <property type="molecule type" value="Genomic_DNA"/>
</dbReference>